<dbReference type="InterPro" id="IPR051080">
    <property type="entry name" value="Nematode_rcpt-like_serp_alpha"/>
</dbReference>
<feature type="transmembrane region" description="Helical" evidence="5">
    <location>
        <begin position="139"/>
        <end position="160"/>
    </location>
</feature>
<reference evidence="7" key="1">
    <citation type="submission" date="2011-07" db="EMBL/GenBank/DDBJ databases">
        <authorList>
            <consortium name="Caenorhabditis brenneri Sequencing and Analysis Consortium"/>
            <person name="Wilson R.K."/>
        </authorList>
    </citation>
    <scope>NUCLEOTIDE SEQUENCE [LARGE SCALE GENOMIC DNA]</scope>
    <source>
        <strain evidence="7">PB2801</strain>
    </source>
</reference>
<dbReference type="Proteomes" id="UP000008068">
    <property type="component" value="Unassembled WGS sequence"/>
</dbReference>
<dbReference type="eggNOG" id="ENOG502TH82">
    <property type="taxonomic scope" value="Eukaryota"/>
</dbReference>
<name>G0MN89_CAEBE</name>
<dbReference type="GO" id="GO:0004930">
    <property type="term" value="F:G protein-coupled receptor activity"/>
    <property type="evidence" value="ECO:0007669"/>
    <property type="project" value="InterPro"/>
</dbReference>
<evidence type="ECO:0000256" key="4">
    <source>
        <dbReference type="ARBA" id="ARBA00023136"/>
    </source>
</evidence>
<feature type="transmembrane region" description="Helical" evidence="5">
    <location>
        <begin position="56"/>
        <end position="74"/>
    </location>
</feature>
<dbReference type="EMBL" id="GL379803">
    <property type="protein sequence ID" value="EGT38303.1"/>
    <property type="molecule type" value="Genomic_DNA"/>
</dbReference>
<keyword evidence="2 5" id="KW-0812">Transmembrane</keyword>
<dbReference type="OrthoDB" id="5840799at2759"/>
<dbReference type="STRING" id="135651.G0MN89"/>
<evidence type="ECO:0000256" key="2">
    <source>
        <dbReference type="ARBA" id="ARBA00022692"/>
    </source>
</evidence>
<dbReference type="InterPro" id="IPR000344">
    <property type="entry name" value="7TM_GPCR_serpentine_rcpt_Sra"/>
</dbReference>
<dbReference type="HOGENOM" id="CLU_048025_1_0_1"/>
<keyword evidence="7" id="KW-1185">Reference proteome</keyword>
<dbReference type="FunCoup" id="G0MN89">
    <property type="interactions" value="4"/>
</dbReference>
<proteinExistence type="predicted"/>
<organism evidence="7">
    <name type="scientific">Caenorhabditis brenneri</name>
    <name type="common">Nematode worm</name>
    <dbReference type="NCBI Taxonomy" id="135651"/>
    <lineage>
        <taxon>Eukaryota</taxon>
        <taxon>Metazoa</taxon>
        <taxon>Ecdysozoa</taxon>
        <taxon>Nematoda</taxon>
        <taxon>Chromadorea</taxon>
        <taxon>Rhabditida</taxon>
        <taxon>Rhabditina</taxon>
        <taxon>Rhabditomorpha</taxon>
        <taxon>Rhabditoidea</taxon>
        <taxon>Rhabditidae</taxon>
        <taxon>Peloderinae</taxon>
        <taxon>Caenorhabditis</taxon>
    </lineage>
</organism>
<dbReference type="Pfam" id="PF02117">
    <property type="entry name" value="7TM_GPCR_Sra"/>
    <property type="match status" value="1"/>
</dbReference>
<comment type="subcellular location">
    <subcellularLocation>
        <location evidence="1">Membrane</location>
        <topology evidence="1">Multi-pass membrane protein</topology>
    </subcellularLocation>
</comment>
<keyword evidence="3 5" id="KW-1133">Transmembrane helix</keyword>
<sequence>MDTYPDDVILAIRTSEIFRRSVYFINFLGLLALAITVFTILKLYSKQIFSASTTSLLIADVVFINVHNFSYLFVQNWSLYRSFTFSHNVYDIMFRSEECWPHHVTNEFTKTVTLFIQFFLLINRISVTINPQKFSKASFGFILSIFTLAASALFTVQQHLRGPLIGMKTTSCFRESDVVLDLKTEHIIPYIVICTVSIICSLVLIVYVKRTGNKKTYDVMSEYMRKESILSTIAVTIIGTIQLLSFCFYDGLLTIFAKVSENSSSPNVTNVIGWFYTGPFNAIISPSAVLVYIYFIKKNRKSQIKKLTNLKTNHFQQLDSIWK</sequence>
<dbReference type="PANTHER" id="PTHR31357:SF3">
    <property type="entry name" value="SERPENTINE RECEPTOR CLASS ALPHA-33"/>
    <property type="match status" value="1"/>
</dbReference>
<dbReference type="PRINTS" id="PR00697">
    <property type="entry name" value="TMPROTEINSRA"/>
</dbReference>
<feature type="transmembrane region" description="Helical" evidence="5">
    <location>
        <begin position="23"/>
        <end position="44"/>
    </location>
</feature>
<evidence type="ECO:0000256" key="3">
    <source>
        <dbReference type="ARBA" id="ARBA00022989"/>
    </source>
</evidence>
<feature type="transmembrane region" description="Helical" evidence="5">
    <location>
        <begin position="272"/>
        <end position="296"/>
    </location>
</feature>
<evidence type="ECO:0000313" key="7">
    <source>
        <dbReference type="Proteomes" id="UP000008068"/>
    </source>
</evidence>
<protein>
    <submittedName>
        <fullName evidence="6">Uncharacterized protein</fullName>
    </submittedName>
</protein>
<dbReference type="PANTHER" id="PTHR31357">
    <property type="entry name" value="SERPENTINE RECEPTOR CLASS ALPHA-10"/>
    <property type="match status" value="1"/>
</dbReference>
<keyword evidence="4 5" id="KW-0472">Membrane</keyword>
<evidence type="ECO:0000256" key="1">
    <source>
        <dbReference type="ARBA" id="ARBA00004141"/>
    </source>
</evidence>
<gene>
    <name evidence="6" type="ORF">CAEBREN_30477</name>
</gene>
<feature type="transmembrane region" description="Helical" evidence="5">
    <location>
        <begin position="187"/>
        <end position="208"/>
    </location>
</feature>
<dbReference type="InParanoid" id="G0MN89"/>
<dbReference type="GO" id="GO:0004984">
    <property type="term" value="F:olfactory receptor activity"/>
    <property type="evidence" value="ECO:0007669"/>
    <property type="project" value="TreeGrafter"/>
</dbReference>
<dbReference type="AlphaFoldDB" id="G0MN89"/>
<dbReference type="GO" id="GO:0016020">
    <property type="term" value="C:membrane"/>
    <property type="evidence" value="ECO:0007669"/>
    <property type="project" value="UniProtKB-SubCell"/>
</dbReference>
<accession>G0MN89</accession>
<evidence type="ECO:0000313" key="6">
    <source>
        <dbReference type="EMBL" id="EGT38303.1"/>
    </source>
</evidence>
<evidence type="ECO:0000256" key="5">
    <source>
        <dbReference type="SAM" id="Phobius"/>
    </source>
</evidence>
<feature type="transmembrane region" description="Helical" evidence="5">
    <location>
        <begin position="229"/>
        <end position="252"/>
    </location>
</feature>